<keyword evidence="2" id="KW-1185">Reference proteome</keyword>
<name>A0A4S8K409_MUSBA</name>
<accession>A0A4S8K409</accession>
<dbReference type="EMBL" id="PYDT01000002">
    <property type="protein sequence ID" value="THU69550.1"/>
    <property type="molecule type" value="Genomic_DNA"/>
</dbReference>
<dbReference type="AlphaFoldDB" id="A0A4S8K409"/>
<evidence type="ECO:0000313" key="1">
    <source>
        <dbReference type="EMBL" id="THU69550.1"/>
    </source>
</evidence>
<dbReference type="Proteomes" id="UP000317650">
    <property type="component" value="Chromosome 8"/>
</dbReference>
<reference evidence="1 2" key="1">
    <citation type="journal article" date="2019" name="Nat. Plants">
        <title>Genome sequencing of Musa balbisiana reveals subgenome evolution and function divergence in polyploid bananas.</title>
        <authorList>
            <person name="Yao X."/>
        </authorList>
    </citation>
    <scope>NUCLEOTIDE SEQUENCE [LARGE SCALE GENOMIC DNA]</scope>
    <source>
        <strain evidence="2">cv. DH-PKW</strain>
        <tissue evidence="1">Leaves</tissue>
    </source>
</reference>
<protein>
    <submittedName>
        <fullName evidence="1">Uncharacterized protein</fullName>
    </submittedName>
</protein>
<evidence type="ECO:0000313" key="2">
    <source>
        <dbReference type="Proteomes" id="UP000317650"/>
    </source>
</evidence>
<organism evidence="1 2">
    <name type="scientific">Musa balbisiana</name>
    <name type="common">Banana</name>
    <dbReference type="NCBI Taxonomy" id="52838"/>
    <lineage>
        <taxon>Eukaryota</taxon>
        <taxon>Viridiplantae</taxon>
        <taxon>Streptophyta</taxon>
        <taxon>Embryophyta</taxon>
        <taxon>Tracheophyta</taxon>
        <taxon>Spermatophyta</taxon>
        <taxon>Magnoliopsida</taxon>
        <taxon>Liliopsida</taxon>
        <taxon>Zingiberales</taxon>
        <taxon>Musaceae</taxon>
        <taxon>Musa</taxon>
    </lineage>
</organism>
<gene>
    <name evidence="1" type="ORF">C4D60_Mb08t15590</name>
</gene>
<proteinExistence type="predicted"/>
<sequence>MGPSLIDNICSSMTPRRSSRDTVPSPLLRCGRHHLASGYHCGGARASPLPTSSVLVGGSALGCNAHRHCRPISAVPTNIVPMGTIAGVVHPHALPIWLLAYGP</sequence>
<comment type="caution">
    <text evidence="1">The sequence shown here is derived from an EMBL/GenBank/DDBJ whole genome shotgun (WGS) entry which is preliminary data.</text>
</comment>